<feature type="transmembrane region" description="Helical" evidence="8">
    <location>
        <begin position="132"/>
        <end position="149"/>
    </location>
</feature>
<dbReference type="GO" id="GO:0005886">
    <property type="term" value="C:plasma membrane"/>
    <property type="evidence" value="ECO:0007669"/>
    <property type="project" value="UniProtKB-SubCell"/>
</dbReference>
<organism evidence="10 11">
    <name type="scientific">Proteiniclasticum aestuarii</name>
    <dbReference type="NCBI Taxonomy" id="2817862"/>
    <lineage>
        <taxon>Bacteria</taxon>
        <taxon>Bacillati</taxon>
        <taxon>Bacillota</taxon>
        <taxon>Clostridia</taxon>
        <taxon>Eubacteriales</taxon>
        <taxon>Clostridiaceae</taxon>
        <taxon>Proteiniclasticum</taxon>
    </lineage>
</organism>
<keyword evidence="4 8" id="KW-0812">Transmembrane</keyword>
<dbReference type="Pfam" id="PF00884">
    <property type="entry name" value="Sulfatase"/>
    <property type="match status" value="1"/>
</dbReference>
<feature type="domain" description="Sulfatase N-terminal" evidence="9">
    <location>
        <begin position="330"/>
        <end position="593"/>
    </location>
</feature>
<feature type="region of interest" description="Disordered" evidence="7">
    <location>
        <begin position="232"/>
        <end position="262"/>
    </location>
</feature>
<dbReference type="Gene3D" id="3.30.1120.170">
    <property type="match status" value="1"/>
</dbReference>
<dbReference type="InterPro" id="IPR050448">
    <property type="entry name" value="OpgB/LTA_synthase_biosynth"/>
</dbReference>
<keyword evidence="3" id="KW-1003">Cell membrane</keyword>
<feature type="transmembrane region" description="Helical" evidence="8">
    <location>
        <begin position="21"/>
        <end position="38"/>
    </location>
</feature>
<comment type="subcellular location">
    <subcellularLocation>
        <location evidence="1">Cell membrane</location>
        <topology evidence="1">Multi-pass membrane protein</topology>
    </subcellularLocation>
</comment>
<feature type="transmembrane region" description="Helical" evidence="8">
    <location>
        <begin position="79"/>
        <end position="99"/>
    </location>
</feature>
<evidence type="ECO:0000256" key="8">
    <source>
        <dbReference type="SAM" id="Phobius"/>
    </source>
</evidence>
<evidence type="ECO:0000256" key="4">
    <source>
        <dbReference type="ARBA" id="ARBA00022692"/>
    </source>
</evidence>
<sequence>MSETRMIRRKRQRYRSYLEGWNLLLFLFGTILFMELILRVNTEEIFFNAGLLYSLLFSGTASILIYLIAGLFKGSARTAVISAALILLTLLFSSQLIYYKIFKTFYTVYSAGNGAQVLEFINDIFFAMGKNALWLVLLFLPLIVFAVLTKKSDASNYVSSWKERGMLALTLVIFFGGALAGIHLGDKEVNSAYDMYYRNNYPVASVNQLGLMTSMRIDLQRTVFGFEPELAPPPLAEVPEEPEEPEETPSETPGEEETPVEETPVVYEENVMDIDYEAIIGETSNENLKNMHIYYSTRKPTMQNEYTGRFKDYNLILITAEGYSHYAVDEEVTPTLYKMQEEGFKFTNFYNPIWGVSTSDGEYVATTGLIPKSGVWSMYKSGAISMPFTMGNQLRNLGYKTMAYHNHTYDYYNRDISHPNLGYDYKGLGNGLDVRATWPESDLEMMELTTEEYMNDVPFHTYYMTVSGHMRYSFSGNFIASKNKDLVQDLPYTEAGKAYMATQIELDRAMEHLLEKLEEAGVADKTLIAISADHYPYGLEMNEISDLAGHEVESNFELYKSSFILYAKGMEPETIDRPVSSLDIIPTISNLMGLEYDSRLMMGIDMFSDSDPLVIFNNRSFITDKGRYNSVTKEFTLNEGVTMTDEEKEEYRKFISSEIERQFYYSAMILDTDYYSIVVDR</sequence>
<gene>
    <name evidence="10" type="ORF">J3A84_11250</name>
</gene>
<evidence type="ECO:0000256" key="5">
    <source>
        <dbReference type="ARBA" id="ARBA00022989"/>
    </source>
</evidence>
<dbReference type="SUPFAM" id="SSF53649">
    <property type="entry name" value="Alkaline phosphatase-like"/>
    <property type="match status" value="1"/>
</dbReference>
<name>A0A939H9G9_9CLOT</name>
<feature type="transmembrane region" description="Helical" evidence="8">
    <location>
        <begin position="165"/>
        <end position="185"/>
    </location>
</feature>
<evidence type="ECO:0000256" key="1">
    <source>
        <dbReference type="ARBA" id="ARBA00004651"/>
    </source>
</evidence>
<keyword evidence="5 8" id="KW-1133">Transmembrane helix</keyword>
<feature type="compositionally biased region" description="Acidic residues" evidence="7">
    <location>
        <begin position="238"/>
        <end position="260"/>
    </location>
</feature>
<keyword evidence="11" id="KW-1185">Reference proteome</keyword>
<dbReference type="PANTHER" id="PTHR47371:SF3">
    <property type="entry name" value="PHOSPHOGLYCEROL TRANSFERASE I"/>
    <property type="match status" value="1"/>
</dbReference>
<evidence type="ECO:0000313" key="10">
    <source>
        <dbReference type="EMBL" id="MBO1265611.1"/>
    </source>
</evidence>
<feature type="transmembrane region" description="Helical" evidence="8">
    <location>
        <begin position="50"/>
        <end position="72"/>
    </location>
</feature>
<evidence type="ECO:0000256" key="6">
    <source>
        <dbReference type="ARBA" id="ARBA00023136"/>
    </source>
</evidence>
<dbReference type="EMBL" id="JAFNJU010000008">
    <property type="protein sequence ID" value="MBO1265611.1"/>
    <property type="molecule type" value="Genomic_DNA"/>
</dbReference>
<dbReference type="Gene3D" id="3.40.720.10">
    <property type="entry name" value="Alkaline Phosphatase, subunit A"/>
    <property type="match status" value="1"/>
</dbReference>
<comment type="caution">
    <text evidence="10">The sequence shown here is derived from an EMBL/GenBank/DDBJ whole genome shotgun (WGS) entry which is preliminary data.</text>
</comment>
<dbReference type="RefSeq" id="WP_207600132.1">
    <property type="nucleotide sequence ID" value="NZ_JAFNJU010000008.1"/>
</dbReference>
<proteinExistence type="predicted"/>
<evidence type="ECO:0000259" key="9">
    <source>
        <dbReference type="Pfam" id="PF00884"/>
    </source>
</evidence>
<protein>
    <submittedName>
        <fullName evidence="10">Sulfatase-like hydrolase/transferase</fullName>
    </submittedName>
</protein>
<comment type="pathway">
    <text evidence="2">Cell wall biogenesis; lipoteichoic acid biosynthesis.</text>
</comment>
<keyword evidence="10" id="KW-0378">Hydrolase</keyword>
<dbReference type="InterPro" id="IPR017850">
    <property type="entry name" value="Alkaline_phosphatase_core_sf"/>
</dbReference>
<evidence type="ECO:0000256" key="2">
    <source>
        <dbReference type="ARBA" id="ARBA00004936"/>
    </source>
</evidence>
<keyword evidence="6 8" id="KW-0472">Membrane</keyword>
<dbReference type="AlphaFoldDB" id="A0A939H9G9"/>
<evidence type="ECO:0000313" key="11">
    <source>
        <dbReference type="Proteomes" id="UP000664218"/>
    </source>
</evidence>
<dbReference type="Proteomes" id="UP000664218">
    <property type="component" value="Unassembled WGS sequence"/>
</dbReference>
<dbReference type="InterPro" id="IPR000917">
    <property type="entry name" value="Sulfatase_N"/>
</dbReference>
<dbReference type="CDD" id="cd16015">
    <property type="entry name" value="LTA_synthase"/>
    <property type="match status" value="1"/>
</dbReference>
<reference evidence="10" key="1">
    <citation type="submission" date="2021-03" db="EMBL/GenBank/DDBJ databases">
        <title>Proteiniclasticum marinus sp. nov., isolated from tidal flat sediment.</title>
        <authorList>
            <person name="Namirimu T."/>
            <person name="Yang J.-A."/>
            <person name="Yang S.-H."/>
            <person name="Kim Y.-J."/>
            <person name="Kwon K.K."/>
        </authorList>
    </citation>
    <scope>NUCLEOTIDE SEQUENCE</scope>
    <source>
        <strain evidence="10">SCR006</strain>
    </source>
</reference>
<evidence type="ECO:0000256" key="7">
    <source>
        <dbReference type="SAM" id="MobiDB-lite"/>
    </source>
</evidence>
<evidence type="ECO:0000256" key="3">
    <source>
        <dbReference type="ARBA" id="ARBA00022475"/>
    </source>
</evidence>
<dbReference type="GO" id="GO:0016787">
    <property type="term" value="F:hydrolase activity"/>
    <property type="evidence" value="ECO:0007669"/>
    <property type="project" value="UniProtKB-KW"/>
</dbReference>
<accession>A0A939H9G9</accession>
<dbReference type="PANTHER" id="PTHR47371">
    <property type="entry name" value="LIPOTEICHOIC ACID SYNTHASE"/>
    <property type="match status" value="1"/>
</dbReference>